<reference evidence="1 2" key="4">
    <citation type="journal article" date="2011" name="BMC Genomics">
        <title>RNA-Seq improves annotation of protein-coding genes in the cucumber genome.</title>
        <authorList>
            <person name="Li Z."/>
            <person name="Zhang Z."/>
            <person name="Yan P."/>
            <person name="Huang S."/>
            <person name="Fei Z."/>
            <person name="Lin K."/>
        </authorList>
    </citation>
    <scope>NUCLEOTIDE SEQUENCE [LARGE SCALE GENOMIC DNA]</scope>
    <source>
        <strain evidence="2">cv. 9930</strain>
        <tissue evidence="1">Leaf</tissue>
    </source>
</reference>
<organism evidence="1 2">
    <name type="scientific">Cucumis sativus</name>
    <name type="common">Cucumber</name>
    <dbReference type="NCBI Taxonomy" id="3659"/>
    <lineage>
        <taxon>Eukaryota</taxon>
        <taxon>Viridiplantae</taxon>
        <taxon>Streptophyta</taxon>
        <taxon>Embryophyta</taxon>
        <taxon>Tracheophyta</taxon>
        <taxon>Spermatophyta</taxon>
        <taxon>Magnoliopsida</taxon>
        <taxon>eudicotyledons</taxon>
        <taxon>Gunneridae</taxon>
        <taxon>Pentapetalae</taxon>
        <taxon>rosids</taxon>
        <taxon>fabids</taxon>
        <taxon>Cucurbitales</taxon>
        <taxon>Cucurbitaceae</taxon>
        <taxon>Benincaseae</taxon>
        <taxon>Cucumis</taxon>
    </lineage>
</organism>
<evidence type="ECO:0000313" key="2">
    <source>
        <dbReference type="Proteomes" id="UP000029981"/>
    </source>
</evidence>
<evidence type="ECO:0000313" key="1">
    <source>
        <dbReference type="EMBL" id="KAE8637257.1"/>
    </source>
</evidence>
<protein>
    <submittedName>
        <fullName evidence="1">Uncharacterized protein</fullName>
    </submittedName>
</protein>
<sequence length="92" mass="10733">GRRVARQCRQRRRRDRAAGLDGGCERRTWRLLLHTVARLRRRQNKTRKRLQRREAVHGDANLDRAAAEGQRRGLAVQIWKAADLDAYGCFAN</sequence>
<name>A0ACB6HBJ3_CUCSA</name>
<reference evidence="1 2" key="2">
    <citation type="journal article" date="2009" name="PLoS ONE">
        <title>An integrated genetic and cytogenetic map of the cucumber genome.</title>
        <authorList>
            <person name="Ren Y."/>
            <person name="Zhang Z."/>
            <person name="Liu J."/>
            <person name="Staub J.E."/>
            <person name="Han Y."/>
            <person name="Cheng Z."/>
            <person name="Li X."/>
            <person name="Lu J."/>
            <person name="Miao H."/>
            <person name="Kang H."/>
            <person name="Xie B."/>
            <person name="Gu X."/>
            <person name="Wang X."/>
            <person name="Du Y."/>
            <person name="Jin W."/>
            <person name="Huang S."/>
        </authorList>
    </citation>
    <scope>NUCLEOTIDE SEQUENCE [LARGE SCALE GENOMIC DNA]</scope>
    <source>
        <strain evidence="2">cv. 9930</strain>
        <tissue evidence="1">Leaf</tissue>
    </source>
</reference>
<proteinExistence type="predicted"/>
<gene>
    <name evidence="1" type="ORF">Csa_004647</name>
</gene>
<comment type="caution">
    <text evidence="1">The sequence shown here is derived from an EMBL/GenBank/DDBJ whole genome shotgun (WGS) entry which is preliminary data.</text>
</comment>
<accession>A0ACB6HBJ3</accession>
<dbReference type="Proteomes" id="UP000029981">
    <property type="component" value="Unassembled WGS sequence"/>
</dbReference>
<feature type="non-terminal residue" evidence="1">
    <location>
        <position position="1"/>
    </location>
</feature>
<reference evidence="1 2" key="3">
    <citation type="journal article" date="2010" name="BMC Genomics">
        <title>Transcriptome sequencing and comparative analysis of cucumber flowers with different sex types.</title>
        <authorList>
            <person name="Guo S."/>
            <person name="Zheng Y."/>
            <person name="Joung J.G."/>
            <person name="Liu S."/>
            <person name="Zhang Z."/>
            <person name="Crasta O.R."/>
            <person name="Sobral B.W."/>
            <person name="Xu Y."/>
            <person name="Huang S."/>
            <person name="Fei Z."/>
        </authorList>
    </citation>
    <scope>NUCLEOTIDE SEQUENCE [LARGE SCALE GENOMIC DNA]</scope>
    <source>
        <strain evidence="2">cv. 9930</strain>
        <tissue evidence="1">Leaf</tissue>
    </source>
</reference>
<dbReference type="EMBL" id="ACHR03000061">
    <property type="protein sequence ID" value="KAE8637257.1"/>
    <property type="molecule type" value="Genomic_DNA"/>
</dbReference>
<reference evidence="1 2" key="1">
    <citation type="journal article" date="2009" name="Nat. Genet.">
        <title>The genome of the cucumber, Cucumis sativus L.</title>
        <authorList>
            <person name="Huang S."/>
            <person name="Li R."/>
            <person name="Zhang Z."/>
            <person name="Li L."/>
            <person name="Gu X."/>
            <person name="Fan W."/>
            <person name="Lucas W.J."/>
            <person name="Wang X."/>
            <person name="Xie B."/>
            <person name="Ni P."/>
            <person name="Ren Y."/>
            <person name="Zhu H."/>
            <person name="Li J."/>
            <person name="Lin K."/>
            <person name="Jin W."/>
            <person name="Fei Z."/>
            <person name="Li G."/>
            <person name="Staub J."/>
            <person name="Kilian A."/>
            <person name="van der Vossen E.A."/>
            <person name="Wu Y."/>
            <person name="Guo J."/>
            <person name="He J."/>
            <person name="Jia Z."/>
            <person name="Ren Y."/>
            <person name="Tian G."/>
            <person name="Lu Y."/>
            <person name="Ruan J."/>
            <person name="Qian W."/>
            <person name="Wang M."/>
            <person name="Huang Q."/>
            <person name="Li B."/>
            <person name="Xuan Z."/>
            <person name="Cao J."/>
            <person name="Asan"/>
            <person name="Wu Z."/>
            <person name="Zhang J."/>
            <person name="Cai Q."/>
            <person name="Bai Y."/>
            <person name="Zhao B."/>
            <person name="Han Y."/>
            <person name="Li Y."/>
            <person name="Li X."/>
            <person name="Wang S."/>
            <person name="Shi Q."/>
            <person name="Liu S."/>
            <person name="Cho W.K."/>
            <person name="Kim J.Y."/>
            <person name="Xu Y."/>
            <person name="Heller-Uszynska K."/>
            <person name="Miao H."/>
            <person name="Cheng Z."/>
            <person name="Zhang S."/>
            <person name="Wu J."/>
            <person name="Yang Y."/>
            <person name="Kang H."/>
            <person name="Li M."/>
            <person name="Liang H."/>
            <person name="Ren X."/>
            <person name="Shi Z."/>
            <person name="Wen M."/>
            <person name="Jian M."/>
            <person name="Yang H."/>
            <person name="Zhang G."/>
            <person name="Yang Z."/>
            <person name="Chen R."/>
            <person name="Liu S."/>
            <person name="Li J."/>
            <person name="Ma L."/>
            <person name="Liu H."/>
            <person name="Zhou Y."/>
            <person name="Zhao J."/>
            <person name="Fang X."/>
            <person name="Li G."/>
            <person name="Fang L."/>
            <person name="Li Y."/>
            <person name="Liu D."/>
            <person name="Zheng H."/>
            <person name="Zhang Y."/>
            <person name="Qin N."/>
            <person name="Li Z."/>
            <person name="Yang G."/>
            <person name="Yang S."/>
            <person name="Bolund L."/>
            <person name="Kristiansen K."/>
            <person name="Zheng H."/>
            <person name="Li S."/>
            <person name="Zhang X."/>
            <person name="Yang H."/>
            <person name="Wang J."/>
            <person name="Sun R."/>
            <person name="Zhang B."/>
            <person name="Jiang S."/>
            <person name="Wang J."/>
            <person name="Du Y."/>
            <person name="Li S."/>
        </authorList>
    </citation>
    <scope>NUCLEOTIDE SEQUENCE [LARGE SCALE GENOMIC DNA]</scope>
    <source>
        <strain evidence="2">cv. 9930</strain>
        <tissue evidence="1">Leaf</tissue>
    </source>
</reference>
<reference evidence="1 2" key="5">
    <citation type="journal article" date="2019" name="Gigascience">
        <title>A chromosome-scale genome assembly of cucumber (Cucumis sativus L.).</title>
        <authorList>
            <person name="Li Q."/>
            <person name="Li H."/>
            <person name="Huang W."/>
            <person name="Xu Y."/>
            <person name="Zhou Q."/>
            <person name="Wang S."/>
            <person name="Ruan J."/>
            <person name="Huang S."/>
            <person name="Zhang Z."/>
        </authorList>
    </citation>
    <scope>NUCLEOTIDE SEQUENCE [LARGE SCALE GENOMIC DNA]</scope>
    <source>
        <strain evidence="2">cv. 9930</strain>
        <tissue evidence="1">Leaf</tissue>
    </source>
</reference>
<keyword evidence="2" id="KW-1185">Reference proteome</keyword>